<reference evidence="2 3" key="1">
    <citation type="journal article" date="2018" name="Sci. Rep.">
        <title>Comparative genomics provides insights into the lifestyle and reveals functional heterogeneity of dark septate endophytic fungi.</title>
        <authorList>
            <person name="Knapp D.G."/>
            <person name="Nemeth J.B."/>
            <person name="Barry K."/>
            <person name="Hainaut M."/>
            <person name="Henrissat B."/>
            <person name="Johnson J."/>
            <person name="Kuo A."/>
            <person name="Lim J.H.P."/>
            <person name="Lipzen A."/>
            <person name="Nolan M."/>
            <person name="Ohm R.A."/>
            <person name="Tamas L."/>
            <person name="Grigoriev I.V."/>
            <person name="Spatafora J.W."/>
            <person name="Nagy L.G."/>
            <person name="Kovacs G.M."/>
        </authorList>
    </citation>
    <scope>NUCLEOTIDE SEQUENCE [LARGE SCALE GENOMIC DNA]</scope>
    <source>
        <strain evidence="2 3">DSE2036</strain>
    </source>
</reference>
<protein>
    <submittedName>
        <fullName evidence="2">Uncharacterized protein</fullName>
    </submittedName>
</protein>
<dbReference type="EMBL" id="KZ805324">
    <property type="protein sequence ID" value="PVI04136.1"/>
    <property type="molecule type" value="Genomic_DNA"/>
</dbReference>
<feature type="region of interest" description="Disordered" evidence="1">
    <location>
        <begin position="280"/>
        <end position="300"/>
    </location>
</feature>
<evidence type="ECO:0000313" key="2">
    <source>
        <dbReference type="EMBL" id="PVI04136.1"/>
    </source>
</evidence>
<dbReference type="OrthoDB" id="3650389at2759"/>
<gene>
    <name evidence="2" type="ORF">DM02DRAFT_669324</name>
</gene>
<sequence length="345" mass="39011">MTDYKQRDEPKQVSDGKHMRLVWQPTDGEGEASAHLIQRSMTTLRGHPTWKLYMEDIKLPIDRESADAPPRYVYLDDKACYTIYASGAYKPHELKEYWPFDFNINGIIKSGRMNRGRPAWEDEENKIYHKVPIRGKGKTYEMVGELEVGPYEPRRVSRYQSKLEKKLAEELANKTDEDVATETTTPPSTDRRRTSVKVGKSVQRLINSRANSPLNTNAAESASMNSGIEFPTLDEPSPGSPDEGLYPRRSNLDPSKHMRWQTPNRPLPIQSLSQGIKPLPLTGRPALGPSYHDSPNSMFKTTSQSMTEVYGGINPKRKLSETVNMNDDIPSKKPAKRGRSSAFDG</sequence>
<keyword evidence="3" id="KW-1185">Reference proteome</keyword>
<feature type="region of interest" description="Disordered" evidence="1">
    <location>
        <begin position="313"/>
        <end position="345"/>
    </location>
</feature>
<feature type="region of interest" description="Disordered" evidence="1">
    <location>
        <begin position="170"/>
        <end position="264"/>
    </location>
</feature>
<evidence type="ECO:0000313" key="3">
    <source>
        <dbReference type="Proteomes" id="UP000244855"/>
    </source>
</evidence>
<feature type="compositionally biased region" description="Polar residues" evidence="1">
    <location>
        <begin position="204"/>
        <end position="226"/>
    </location>
</feature>
<dbReference type="AlphaFoldDB" id="A0A2V1E1F6"/>
<evidence type="ECO:0000256" key="1">
    <source>
        <dbReference type="SAM" id="MobiDB-lite"/>
    </source>
</evidence>
<organism evidence="2 3">
    <name type="scientific">Periconia macrospinosa</name>
    <dbReference type="NCBI Taxonomy" id="97972"/>
    <lineage>
        <taxon>Eukaryota</taxon>
        <taxon>Fungi</taxon>
        <taxon>Dikarya</taxon>
        <taxon>Ascomycota</taxon>
        <taxon>Pezizomycotina</taxon>
        <taxon>Dothideomycetes</taxon>
        <taxon>Pleosporomycetidae</taxon>
        <taxon>Pleosporales</taxon>
        <taxon>Massarineae</taxon>
        <taxon>Periconiaceae</taxon>
        <taxon>Periconia</taxon>
    </lineage>
</organism>
<proteinExistence type="predicted"/>
<name>A0A2V1E1F6_9PLEO</name>
<accession>A0A2V1E1F6</accession>
<dbReference type="Proteomes" id="UP000244855">
    <property type="component" value="Unassembled WGS sequence"/>
</dbReference>